<name>A0A409WQL0_PSICY</name>
<reference evidence="1 2" key="1">
    <citation type="journal article" date="2018" name="Evol. Lett.">
        <title>Horizontal gene cluster transfer increased hallucinogenic mushroom diversity.</title>
        <authorList>
            <person name="Reynolds H.T."/>
            <person name="Vijayakumar V."/>
            <person name="Gluck-Thaler E."/>
            <person name="Korotkin H.B."/>
            <person name="Matheny P.B."/>
            <person name="Slot J.C."/>
        </authorList>
    </citation>
    <scope>NUCLEOTIDE SEQUENCE [LARGE SCALE GENOMIC DNA]</scope>
    <source>
        <strain evidence="1 2">2631</strain>
    </source>
</reference>
<gene>
    <name evidence="1" type="ORF">CVT25_001919</name>
</gene>
<organism evidence="1 2">
    <name type="scientific">Psilocybe cyanescens</name>
    <dbReference type="NCBI Taxonomy" id="93625"/>
    <lineage>
        <taxon>Eukaryota</taxon>
        <taxon>Fungi</taxon>
        <taxon>Dikarya</taxon>
        <taxon>Basidiomycota</taxon>
        <taxon>Agaricomycotina</taxon>
        <taxon>Agaricomycetes</taxon>
        <taxon>Agaricomycetidae</taxon>
        <taxon>Agaricales</taxon>
        <taxon>Agaricineae</taxon>
        <taxon>Strophariaceae</taxon>
        <taxon>Psilocybe</taxon>
    </lineage>
</organism>
<dbReference type="AlphaFoldDB" id="A0A409WQL0"/>
<dbReference type="InParanoid" id="A0A409WQL0"/>
<evidence type="ECO:0000313" key="2">
    <source>
        <dbReference type="Proteomes" id="UP000283269"/>
    </source>
</evidence>
<keyword evidence="2" id="KW-1185">Reference proteome</keyword>
<evidence type="ECO:0000313" key="1">
    <source>
        <dbReference type="EMBL" id="PPQ80782.1"/>
    </source>
</evidence>
<dbReference type="EMBL" id="NHYD01003308">
    <property type="protein sequence ID" value="PPQ80782.1"/>
    <property type="molecule type" value="Genomic_DNA"/>
</dbReference>
<dbReference type="Proteomes" id="UP000283269">
    <property type="component" value="Unassembled WGS sequence"/>
</dbReference>
<accession>A0A409WQL0</accession>
<protein>
    <submittedName>
        <fullName evidence="1">Uncharacterized protein</fullName>
    </submittedName>
</protein>
<sequence>MSFLQDPWSLDRHPNTYRGLNSDLKIKFNRGQHLEFEMDGETYVGRFEKKYDTFSVGSYYRLSFADSSDIDLATEMVKFKPTSKDLSPSAPP</sequence>
<proteinExistence type="predicted"/>
<comment type="caution">
    <text evidence="1">The sequence shown here is derived from an EMBL/GenBank/DDBJ whole genome shotgun (WGS) entry which is preliminary data.</text>
</comment>